<evidence type="ECO:0000313" key="2">
    <source>
        <dbReference type="Proteomes" id="UP000291097"/>
    </source>
</evidence>
<sequence>MSQPQVVYAHHILNVPESDIADLFGNGKIGIDYGMGEVYNKTAFKEEGESTAAINTMDSLRTEGGIVLGQYHHDDLMLLGYVNQEKNISVKEADDGTQIKTLQLDRYEQVHRADHPELFQVSKSQHAVHNLDKDADTVRQAFKEIFDKNTLNNL</sequence>
<reference evidence="1 2" key="1">
    <citation type="submission" date="2019-02" db="EMBL/GenBank/DDBJ databases">
        <title>Genomic Encyclopedia of Archaeal and Bacterial Type Strains, Phase II (KMG-II): from individual species to whole genera.</title>
        <authorList>
            <person name="Goeker M."/>
        </authorList>
    </citation>
    <scope>NUCLEOTIDE SEQUENCE [LARGE SCALE GENOMIC DNA]</scope>
    <source>
        <strain evidence="1 2">DSM 18328</strain>
    </source>
</reference>
<accession>A0A482Y4Q3</accession>
<organism evidence="1 2">
    <name type="scientific">Natrinema hispanicum</name>
    <dbReference type="NCBI Taxonomy" id="392421"/>
    <lineage>
        <taxon>Archaea</taxon>
        <taxon>Methanobacteriati</taxon>
        <taxon>Methanobacteriota</taxon>
        <taxon>Stenosarchaea group</taxon>
        <taxon>Halobacteria</taxon>
        <taxon>Halobacteriales</taxon>
        <taxon>Natrialbaceae</taxon>
        <taxon>Natrinema</taxon>
    </lineage>
</organism>
<protein>
    <submittedName>
        <fullName evidence="1">Uncharacterized protein</fullName>
    </submittedName>
</protein>
<gene>
    <name evidence="1" type="ORF">BDK88_4225</name>
</gene>
<proteinExistence type="predicted"/>
<dbReference type="EMBL" id="SHMP01000010">
    <property type="protein sequence ID" value="RZV05202.1"/>
    <property type="molecule type" value="Genomic_DNA"/>
</dbReference>
<dbReference type="Proteomes" id="UP000291097">
    <property type="component" value="Unassembled WGS sequence"/>
</dbReference>
<name>A0A482Y4Q3_9EURY</name>
<dbReference type="AlphaFoldDB" id="A0A482Y4Q3"/>
<dbReference type="RefSeq" id="WP_130501919.1">
    <property type="nucleotide sequence ID" value="NZ_SHMP01000010.1"/>
</dbReference>
<evidence type="ECO:0000313" key="1">
    <source>
        <dbReference type="EMBL" id="RZV05202.1"/>
    </source>
</evidence>
<comment type="caution">
    <text evidence="1">The sequence shown here is derived from an EMBL/GenBank/DDBJ whole genome shotgun (WGS) entry which is preliminary data.</text>
</comment>